<comment type="caution">
    <text evidence="4">The sequence shown here is derived from an EMBL/GenBank/DDBJ whole genome shotgun (WGS) entry which is preliminary data.</text>
</comment>
<gene>
    <name evidence="4" type="ORF">ISU02_19565</name>
</gene>
<evidence type="ECO:0000256" key="3">
    <source>
        <dbReference type="SAM" id="SignalP"/>
    </source>
</evidence>
<name>A0ABR9ZXW7_9FIRM</name>
<proteinExistence type="inferred from homology"/>
<dbReference type="PANTHER" id="PTHR42928:SF3">
    <property type="entry name" value="UPF0065 PROTEIN YFLP"/>
    <property type="match status" value="1"/>
</dbReference>
<dbReference type="CDD" id="cd07012">
    <property type="entry name" value="PBP2_Bug_TTT"/>
    <property type="match status" value="1"/>
</dbReference>
<dbReference type="EMBL" id="JADKNH010000014">
    <property type="protein sequence ID" value="MBF4695297.1"/>
    <property type="molecule type" value="Genomic_DNA"/>
</dbReference>
<feature type="signal peptide" evidence="3">
    <location>
        <begin position="1"/>
        <end position="24"/>
    </location>
</feature>
<evidence type="ECO:0000256" key="2">
    <source>
        <dbReference type="SAM" id="MobiDB-lite"/>
    </source>
</evidence>
<dbReference type="Gene3D" id="3.40.190.150">
    <property type="entry name" value="Bordetella uptake gene, domain 1"/>
    <property type="match status" value="1"/>
</dbReference>
<dbReference type="PIRSF" id="PIRSF017082">
    <property type="entry name" value="YflP"/>
    <property type="match status" value="1"/>
</dbReference>
<dbReference type="InterPro" id="IPR042100">
    <property type="entry name" value="Bug_dom1"/>
</dbReference>
<dbReference type="PANTHER" id="PTHR42928">
    <property type="entry name" value="TRICARBOXYLATE-BINDING PROTEIN"/>
    <property type="match status" value="1"/>
</dbReference>
<keyword evidence="5" id="KW-1185">Reference proteome</keyword>
<feature type="chain" id="PRO_5046305332" evidence="3">
    <location>
        <begin position="25"/>
        <end position="359"/>
    </location>
</feature>
<dbReference type="InterPro" id="IPR005064">
    <property type="entry name" value="BUG"/>
</dbReference>
<dbReference type="Proteomes" id="UP000614200">
    <property type="component" value="Unassembled WGS sequence"/>
</dbReference>
<feature type="region of interest" description="Disordered" evidence="2">
    <location>
        <begin position="34"/>
        <end position="54"/>
    </location>
</feature>
<dbReference type="SUPFAM" id="SSF53850">
    <property type="entry name" value="Periplasmic binding protein-like II"/>
    <property type="match status" value="1"/>
</dbReference>
<protein>
    <submittedName>
        <fullName evidence="4">Tripartite tricarboxylate transporter substrate binding protein</fullName>
    </submittedName>
</protein>
<evidence type="ECO:0000313" key="5">
    <source>
        <dbReference type="Proteomes" id="UP000614200"/>
    </source>
</evidence>
<accession>A0ABR9ZXW7</accession>
<reference evidence="4 5" key="1">
    <citation type="submission" date="2020-11" db="EMBL/GenBank/DDBJ databases">
        <title>Fusibacter basophilias sp. nov.</title>
        <authorList>
            <person name="Qiu D."/>
        </authorList>
    </citation>
    <scope>NUCLEOTIDE SEQUENCE [LARGE SCALE GENOMIC DNA]</scope>
    <source>
        <strain evidence="4 5">Q10-2</strain>
    </source>
</reference>
<evidence type="ECO:0000256" key="1">
    <source>
        <dbReference type="ARBA" id="ARBA00006987"/>
    </source>
</evidence>
<organism evidence="4 5">
    <name type="scientific">Fusibacter ferrireducens</name>
    <dbReference type="NCBI Taxonomy" id="2785058"/>
    <lineage>
        <taxon>Bacteria</taxon>
        <taxon>Bacillati</taxon>
        <taxon>Bacillota</taxon>
        <taxon>Clostridia</taxon>
        <taxon>Eubacteriales</taxon>
        <taxon>Eubacteriales Family XII. Incertae Sedis</taxon>
        <taxon>Fusibacter</taxon>
    </lineage>
</organism>
<dbReference type="Gene3D" id="3.40.190.10">
    <property type="entry name" value="Periplasmic binding protein-like II"/>
    <property type="match status" value="1"/>
</dbReference>
<keyword evidence="3" id="KW-0732">Signal</keyword>
<dbReference type="RefSeq" id="WP_194703533.1">
    <property type="nucleotide sequence ID" value="NZ_JADKNH010000014.1"/>
</dbReference>
<dbReference type="Pfam" id="PF03401">
    <property type="entry name" value="TctC"/>
    <property type="match status" value="1"/>
</dbReference>
<comment type="similarity">
    <text evidence="1">Belongs to the UPF0065 (bug) family.</text>
</comment>
<dbReference type="PROSITE" id="PS51257">
    <property type="entry name" value="PROKAR_LIPOPROTEIN"/>
    <property type="match status" value="1"/>
</dbReference>
<sequence>MGLRRKIWSSVMALSLVGAMTLTGCAPKAAETKAETAPAASGTETQAAAPAEEKVDYPKSALEFIAPGGAGGGWDLTIRTVAKVLQDTKLVDKPMPITNNSGGGGGVNLAYMQTQEGSEKLISVYSPPILLINLNGSSEYSYENTTPLARLITDYGAFVVPKDSKYKSIKDVMDALKADPKSVKIGGNSSAGSMDHIQFLIIAKAAGVTNLKEIDYISFQDGTATAQILGGHVDLLTTGLGDVQSLIESGDLIALAHTGAERVGEGMLAEIPTCKEQGIDATFENWRGLFGAPNMPQYAVDFWQETLAKMVETEEWKAERAKHGWADAYMNQADFTNFLKETNENYKEILSEIGLLAVQ</sequence>
<evidence type="ECO:0000313" key="4">
    <source>
        <dbReference type="EMBL" id="MBF4695297.1"/>
    </source>
</evidence>